<feature type="coiled-coil region" evidence="1">
    <location>
        <begin position="63"/>
        <end position="90"/>
    </location>
</feature>
<keyword evidence="1" id="KW-0175">Coiled coil</keyword>
<proteinExistence type="predicted"/>
<reference evidence="2 3" key="1">
    <citation type="submission" date="2024-02" db="EMBL/GenBank/DDBJ databases">
        <authorList>
            <person name="Chen Y."/>
            <person name="Shah S."/>
            <person name="Dougan E. K."/>
            <person name="Thang M."/>
            <person name="Chan C."/>
        </authorList>
    </citation>
    <scope>NUCLEOTIDE SEQUENCE [LARGE SCALE GENOMIC DNA]</scope>
</reference>
<accession>A0ABP0HI97</accession>
<evidence type="ECO:0000313" key="3">
    <source>
        <dbReference type="Proteomes" id="UP001642464"/>
    </source>
</evidence>
<comment type="caution">
    <text evidence="2">The sequence shown here is derived from an EMBL/GenBank/DDBJ whole genome shotgun (WGS) entry which is preliminary data.</text>
</comment>
<evidence type="ECO:0000256" key="1">
    <source>
        <dbReference type="SAM" id="Coils"/>
    </source>
</evidence>
<evidence type="ECO:0000313" key="2">
    <source>
        <dbReference type="EMBL" id="CAK8989941.1"/>
    </source>
</evidence>
<keyword evidence="3" id="KW-1185">Reference proteome</keyword>
<dbReference type="EMBL" id="CAXAMM010001003">
    <property type="protein sequence ID" value="CAK8989941.1"/>
    <property type="molecule type" value="Genomic_DNA"/>
</dbReference>
<gene>
    <name evidence="2" type="ORF">SCF082_LOCUS2044</name>
</gene>
<dbReference type="Proteomes" id="UP001642464">
    <property type="component" value="Unassembled WGS sequence"/>
</dbReference>
<sequence length="111" mass="12561">MNDVFCSSRGLCEAFTRGHFCIMLGGLYPAEQGTLKRLMEKKMTEGHESFNDTEKESYGRLIVKAEQWEVKELQDELKQELNASQKDEEVPPVELQAESAKQSVCGECSIL</sequence>
<organism evidence="2 3">
    <name type="scientific">Durusdinium trenchii</name>
    <dbReference type="NCBI Taxonomy" id="1381693"/>
    <lineage>
        <taxon>Eukaryota</taxon>
        <taxon>Sar</taxon>
        <taxon>Alveolata</taxon>
        <taxon>Dinophyceae</taxon>
        <taxon>Suessiales</taxon>
        <taxon>Symbiodiniaceae</taxon>
        <taxon>Durusdinium</taxon>
    </lineage>
</organism>
<protein>
    <submittedName>
        <fullName evidence="2">Uncharacterized protein</fullName>
    </submittedName>
</protein>
<name>A0ABP0HI97_9DINO</name>